<dbReference type="PROSITE" id="PS50206">
    <property type="entry name" value="RHODANESE_3"/>
    <property type="match status" value="1"/>
</dbReference>
<dbReference type="SUPFAM" id="SSF52821">
    <property type="entry name" value="Rhodanese/Cell cycle control phosphatase"/>
    <property type="match status" value="1"/>
</dbReference>
<comment type="caution">
    <text evidence="2">The sequence shown here is derived from an EMBL/GenBank/DDBJ whole genome shotgun (WGS) entry which is preliminary data.</text>
</comment>
<dbReference type="Pfam" id="PF00581">
    <property type="entry name" value="Rhodanese"/>
    <property type="match status" value="1"/>
</dbReference>
<dbReference type="Gene3D" id="3.40.250.10">
    <property type="entry name" value="Rhodanese-like domain"/>
    <property type="match status" value="1"/>
</dbReference>
<evidence type="ECO:0000313" key="3">
    <source>
        <dbReference type="Proteomes" id="UP000612361"/>
    </source>
</evidence>
<dbReference type="RefSeq" id="WP_186882606.1">
    <property type="nucleotide sequence ID" value="NZ_JACOGG010000030.1"/>
</dbReference>
<accession>A0A923I3G9</accession>
<keyword evidence="3" id="KW-1185">Reference proteome</keyword>
<protein>
    <submittedName>
        <fullName evidence="2">Rhodanese-like domain-containing protein</fullName>
    </submittedName>
</protein>
<reference evidence="2" key="1">
    <citation type="submission" date="2020-08" db="EMBL/GenBank/DDBJ databases">
        <title>Novel species isolated from subtropical streams in China.</title>
        <authorList>
            <person name="Lu H."/>
        </authorList>
    </citation>
    <scope>NUCLEOTIDE SEQUENCE</scope>
    <source>
        <strain evidence="2">CY7W</strain>
    </source>
</reference>
<evidence type="ECO:0000313" key="2">
    <source>
        <dbReference type="EMBL" id="MBC3937079.1"/>
    </source>
</evidence>
<organism evidence="2 3">
    <name type="scientific">Undibacterium rugosum</name>
    <dbReference type="NCBI Taxonomy" id="2762291"/>
    <lineage>
        <taxon>Bacteria</taxon>
        <taxon>Pseudomonadati</taxon>
        <taxon>Pseudomonadota</taxon>
        <taxon>Betaproteobacteria</taxon>
        <taxon>Burkholderiales</taxon>
        <taxon>Oxalobacteraceae</taxon>
        <taxon>Undibacterium</taxon>
    </lineage>
</organism>
<sequence length="154" mass="17174">MSETNLIALAKQRAQENSLPYAGALTPTEAYTLLQQHDHAVLVDVRTNAERDWVGRVALNETQHHAVQWSLYPGGTPNPEFLKQLEQICPDKSNPLLFLCRSGVRSRHAAKLATEHGYTLCLDILEGFEGDKDTQGHRKTLGGWCQRGLPWMGA</sequence>
<dbReference type="InterPro" id="IPR001763">
    <property type="entry name" value="Rhodanese-like_dom"/>
</dbReference>
<proteinExistence type="predicted"/>
<dbReference type="CDD" id="cd01522">
    <property type="entry name" value="RHOD_1"/>
    <property type="match status" value="1"/>
</dbReference>
<name>A0A923I3G9_9BURK</name>
<dbReference type="AlphaFoldDB" id="A0A923I3G9"/>
<dbReference type="Proteomes" id="UP000612361">
    <property type="component" value="Unassembled WGS sequence"/>
</dbReference>
<feature type="domain" description="Rhodanese" evidence="1">
    <location>
        <begin position="39"/>
        <end position="140"/>
    </location>
</feature>
<dbReference type="InterPro" id="IPR036873">
    <property type="entry name" value="Rhodanese-like_dom_sf"/>
</dbReference>
<gene>
    <name evidence="2" type="ORF">H8K47_17110</name>
</gene>
<evidence type="ECO:0000259" key="1">
    <source>
        <dbReference type="PROSITE" id="PS50206"/>
    </source>
</evidence>
<dbReference type="EMBL" id="JACOGG010000030">
    <property type="protein sequence ID" value="MBC3937079.1"/>
    <property type="molecule type" value="Genomic_DNA"/>
</dbReference>